<evidence type="ECO:0000259" key="4">
    <source>
        <dbReference type="SMART" id="SM01119"/>
    </source>
</evidence>
<dbReference type="GO" id="GO:0016829">
    <property type="term" value="F:lyase activity"/>
    <property type="evidence" value="ECO:0007669"/>
    <property type="project" value="UniProtKB-KW"/>
</dbReference>
<keyword evidence="2" id="KW-0456">Lyase</keyword>
<organism evidence="5 6">
    <name type="scientific">Cupriavidus gilardii</name>
    <dbReference type="NCBI Taxonomy" id="82541"/>
    <lineage>
        <taxon>Bacteria</taxon>
        <taxon>Pseudomonadati</taxon>
        <taxon>Pseudomonadota</taxon>
        <taxon>Betaproteobacteria</taxon>
        <taxon>Burkholderiales</taxon>
        <taxon>Burkholderiaceae</taxon>
        <taxon>Cupriavidus</taxon>
    </lineage>
</organism>
<feature type="region of interest" description="Disordered" evidence="3">
    <location>
        <begin position="357"/>
        <end position="385"/>
    </location>
</feature>
<dbReference type="CDD" id="cd06818">
    <property type="entry name" value="PLPDE_III_cryptic_DSD"/>
    <property type="match status" value="1"/>
</dbReference>
<evidence type="ECO:0000313" key="5">
    <source>
        <dbReference type="EMBL" id="NNH12648.1"/>
    </source>
</evidence>
<dbReference type="InterPro" id="IPR026956">
    <property type="entry name" value="D-ser_dehydrat-like_dom"/>
</dbReference>
<dbReference type="RefSeq" id="WP_053823702.1">
    <property type="nucleotide sequence ID" value="NZ_BAAAEB010000022.1"/>
</dbReference>
<protein>
    <submittedName>
        <fullName evidence="5">Amino acid deaminase</fullName>
    </submittedName>
</protein>
<evidence type="ECO:0000256" key="1">
    <source>
        <dbReference type="ARBA" id="ARBA00005323"/>
    </source>
</evidence>
<reference evidence="5 6" key="1">
    <citation type="submission" date="2020-05" db="EMBL/GenBank/DDBJ databases">
        <title>MicrobeNet Type strains.</title>
        <authorList>
            <person name="Nicholson A.C."/>
        </authorList>
    </citation>
    <scope>NUCLEOTIDE SEQUENCE [LARGE SCALE GENOMIC DNA]</scope>
    <source>
        <strain evidence="5 6">ATCC 700815</strain>
    </source>
</reference>
<dbReference type="Proteomes" id="UP000542973">
    <property type="component" value="Unassembled WGS sequence"/>
</dbReference>
<evidence type="ECO:0000256" key="2">
    <source>
        <dbReference type="ARBA" id="ARBA00023239"/>
    </source>
</evidence>
<comment type="similarity">
    <text evidence="1">Belongs to the DSD1 family.</text>
</comment>
<dbReference type="Pfam" id="PF14031">
    <property type="entry name" value="D-ser_dehydrat"/>
    <property type="match status" value="1"/>
</dbReference>
<accession>A0A849BET9</accession>
<dbReference type="EMBL" id="JABEMD010000031">
    <property type="protein sequence ID" value="NNH12648.1"/>
    <property type="molecule type" value="Genomic_DNA"/>
</dbReference>
<dbReference type="SMART" id="SM01119">
    <property type="entry name" value="D-ser_dehydrat"/>
    <property type="match status" value="1"/>
</dbReference>
<proteinExistence type="inferred from homology"/>
<dbReference type="SUPFAM" id="SSF51419">
    <property type="entry name" value="PLP-binding barrel"/>
    <property type="match status" value="1"/>
</dbReference>
<sequence>MRDIKYQSGIIDPLNKALGKLEAPLAPAEAATGWRLLEEEVSLPAAVLYESRLAHNLAWMRRFMDEYGVKLAPHGKTTMAPKLFARQLEAGAWGITLATAQQTAAAHAHGVKRVLMANQLVGRRNMEIVADLLRDPAFEFFCLVDSAELVDRLGGFFRGRGQRLQVLLELGVEGGRTGVRDAAQQQQVLDALDRWTDALTLAGVEIYEGVLQQEADIRAFLRRTVATTRELAGQGRFGARIESRPVVLSGAGSAWYDVVAEEFAGADIGAPIDIVLRPGCYLTHDVGIYRQAQQRILASNPVAQRMREGLLPALQLWAYVQSIPEPDRAIVGMGKRDAAFDAGMPIPARHFRPRSASAPASALESAPESAPADARGTAPADAPSHWEVTGMMDQHAYLRIAPGDDVRVGDMIAFDISHPCLTFDKWRHIPVLDDELRVVDIVQTFF</sequence>
<dbReference type="Gene3D" id="3.20.20.10">
    <property type="entry name" value="Alanine racemase"/>
    <property type="match status" value="1"/>
</dbReference>
<name>A0A849BET9_9BURK</name>
<dbReference type="PANTHER" id="PTHR28004:SF8">
    <property type="entry name" value="D-SERINE DEAMINASE"/>
    <property type="match status" value="1"/>
</dbReference>
<dbReference type="InterPro" id="IPR051466">
    <property type="entry name" value="D-amino_acid_metab_enzyme"/>
</dbReference>
<feature type="compositionally biased region" description="Low complexity" evidence="3">
    <location>
        <begin position="357"/>
        <end position="375"/>
    </location>
</feature>
<dbReference type="AlphaFoldDB" id="A0A849BET9"/>
<evidence type="ECO:0000313" key="6">
    <source>
        <dbReference type="Proteomes" id="UP000542973"/>
    </source>
</evidence>
<gene>
    <name evidence="5" type="ORF">HLB16_17395</name>
</gene>
<dbReference type="Pfam" id="PF01168">
    <property type="entry name" value="Ala_racemase_N"/>
    <property type="match status" value="1"/>
</dbReference>
<dbReference type="PANTHER" id="PTHR28004">
    <property type="entry name" value="ZGC:162816-RELATED"/>
    <property type="match status" value="1"/>
</dbReference>
<comment type="caution">
    <text evidence="5">The sequence shown here is derived from an EMBL/GenBank/DDBJ whole genome shotgun (WGS) entry which is preliminary data.</text>
</comment>
<evidence type="ECO:0000256" key="3">
    <source>
        <dbReference type="SAM" id="MobiDB-lite"/>
    </source>
</evidence>
<dbReference type="Gene3D" id="2.40.37.20">
    <property type="entry name" value="D-serine dehydratase-like domain"/>
    <property type="match status" value="1"/>
</dbReference>
<feature type="domain" description="D-serine dehydratase-like" evidence="4">
    <location>
        <begin position="313"/>
        <end position="433"/>
    </location>
</feature>
<dbReference type="InterPro" id="IPR042208">
    <property type="entry name" value="D-ser_dehydrat-like_sf"/>
</dbReference>
<dbReference type="InterPro" id="IPR029066">
    <property type="entry name" value="PLP-binding_barrel"/>
</dbReference>
<dbReference type="InterPro" id="IPR001608">
    <property type="entry name" value="Ala_racemase_N"/>
</dbReference>